<dbReference type="InterPro" id="IPR001867">
    <property type="entry name" value="OmpR/PhoB-type_DNA-bd"/>
</dbReference>
<evidence type="ECO:0000256" key="1">
    <source>
        <dbReference type="ARBA" id="ARBA00023125"/>
    </source>
</evidence>
<dbReference type="AlphaFoldDB" id="A0A074JF56"/>
<dbReference type="InterPro" id="IPR050471">
    <property type="entry name" value="AB_hydrolase"/>
</dbReference>
<dbReference type="EMBL" id="AUND01000004">
    <property type="protein sequence ID" value="KEO55134.1"/>
    <property type="molecule type" value="Genomic_DNA"/>
</dbReference>
<feature type="domain" description="OmpR/PhoB-type" evidence="3">
    <location>
        <begin position="1"/>
        <end position="98"/>
    </location>
</feature>
<evidence type="ECO:0000313" key="5">
    <source>
        <dbReference type="Proteomes" id="UP000027432"/>
    </source>
</evidence>
<dbReference type="SUPFAM" id="SSF53474">
    <property type="entry name" value="alpha/beta-Hydrolases"/>
    <property type="match status" value="1"/>
</dbReference>
<keyword evidence="1 2" id="KW-0238">DNA-binding</keyword>
<dbReference type="CDD" id="cd00383">
    <property type="entry name" value="trans_reg_C"/>
    <property type="match status" value="1"/>
</dbReference>
<dbReference type="SMART" id="SM00862">
    <property type="entry name" value="Trans_reg_C"/>
    <property type="match status" value="1"/>
</dbReference>
<dbReference type="eggNOG" id="COG3710">
    <property type="taxonomic scope" value="Bacteria"/>
</dbReference>
<dbReference type="PRINTS" id="PR00111">
    <property type="entry name" value="ABHYDROLASE"/>
</dbReference>
<feature type="DNA-binding region" description="OmpR/PhoB-type" evidence="2">
    <location>
        <begin position="1"/>
        <end position="98"/>
    </location>
</feature>
<name>A0A074JF56_9RHOB</name>
<dbReference type="PANTHER" id="PTHR43433:SF8">
    <property type="entry name" value="BIFUNCTIONAL LIPASE_ADENYLATE CYCLASE LIPJ"/>
    <property type="match status" value="1"/>
</dbReference>
<evidence type="ECO:0000259" key="3">
    <source>
        <dbReference type="PROSITE" id="PS51755"/>
    </source>
</evidence>
<organism evidence="4 5">
    <name type="scientific">Thioclava pacifica DSM 10166</name>
    <dbReference type="NCBI Taxonomy" id="1353537"/>
    <lineage>
        <taxon>Bacteria</taxon>
        <taxon>Pseudomonadati</taxon>
        <taxon>Pseudomonadota</taxon>
        <taxon>Alphaproteobacteria</taxon>
        <taxon>Rhodobacterales</taxon>
        <taxon>Paracoccaceae</taxon>
        <taxon>Thioclava</taxon>
    </lineage>
</organism>
<dbReference type="InterPro" id="IPR029058">
    <property type="entry name" value="AB_hydrolase_fold"/>
</dbReference>
<gene>
    <name evidence="4" type="ORF">TP2_16275</name>
</gene>
<dbReference type="PROSITE" id="PS51755">
    <property type="entry name" value="OMPR_PHOB"/>
    <property type="match status" value="1"/>
</dbReference>
<dbReference type="Gene3D" id="1.10.10.10">
    <property type="entry name" value="Winged helix-like DNA-binding domain superfamily/Winged helix DNA-binding domain"/>
    <property type="match status" value="1"/>
</dbReference>
<dbReference type="Pfam" id="PF00486">
    <property type="entry name" value="Trans_reg_C"/>
    <property type="match status" value="1"/>
</dbReference>
<keyword evidence="5" id="KW-1185">Reference proteome</keyword>
<protein>
    <recommendedName>
        <fullName evidence="3">OmpR/PhoB-type domain-containing protein</fullName>
    </recommendedName>
</protein>
<dbReference type="RefSeq" id="WP_038074053.1">
    <property type="nucleotide sequence ID" value="NZ_AUND01000004.1"/>
</dbReference>
<sequence length="396" mass="43491">MQYRFADCELDTDAFALTRGGRSVHVEPQVFDLLVMLAEAQGELVSYDQLVERVWHGRIVSDATIAARISSARSAVGDDGKRQAVIRTVSRRGLQMAVSVERAGTRAQRTNSNDTRDARRQTIRYTASRDGTSIAYASIGDGPPLLRGGHWLSHLEQDWNSPIWRPMLERLSRQRRLVRYDPRGTGLSTHEFGNPGIEDFVDDMEAVANAAGLERFPIFAASQSAPIALAFAARHPERVSRLVLINGFARGSSALGEHEKTETMVGLIQSGWGIPDSAFMKAFATIFVPTATAEELDSLIEMQKLSASADTAARLRRIIGAIDVSELLQRVTAPTLVLHSTGDSIQPLCQGQYLAQHLPNAELQLIDSSNHVSLPSDPAFEQICSEIERFLDADLS</sequence>
<dbReference type="InterPro" id="IPR000073">
    <property type="entry name" value="AB_hydrolase_1"/>
</dbReference>
<dbReference type="Proteomes" id="UP000027432">
    <property type="component" value="Unassembled WGS sequence"/>
</dbReference>
<dbReference type="eggNOG" id="COG2267">
    <property type="taxonomic scope" value="Bacteria"/>
</dbReference>
<accession>A0A074JF56</accession>
<proteinExistence type="predicted"/>
<dbReference type="Pfam" id="PF00561">
    <property type="entry name" value="Abhydrolase_1"/>
    <property type="match status" value="1"/>
</dbReference>
<dbReference type="SUPFAM" id="SSF46894">
    <property type="entry name" value="C-terminal effector domain of the bipartite response regulators"/>
    <property type="match status" value="1"/>
</dbReference>
<comment type="caution">
    <text evidence="4">The sequence shown here is derived from an EMBL/GenBank/DDBJ whole genome shotgun (WGS) entry which is preliminary data.</text>
</comment>
<dbReference type="GO" id="GO:0000160">
    <property type="term" value="P:phosphorelay signal transduction system"/>
    <property type="evidence" value="ECO:0007669"/>
    <property type="project" value="InterPro"/>
</dbReference>
<evidence type="ECO:0000256" key="2">
    <source>
        <dbReference type="PROSITE-ProRule" id="PRU01091"/>
    </source>
</evidence>
<dbReference type="GO" id="GO:0006355">
    <property type="term" value="P:regulation of DNA-templated transcription"/>
    <property type="evidence" value="ECO:0007669"/>
    <property type="project" value="InterPro"/>
</dbReference>
<dbReference type="GO" id="GO:0003677">
    <property type="term" value="F:DNA binding"/>
    <property type="evidence" value="ECO:0007669"/>
    <property type="project" value="UniProtKB-UniRule"/>
</dbReference>
<dbReference type="InterPro" id="IPR036388">
    <property type="entry name" value="WH-like_DNA-bd_sf"/>
</dbReference>
<dbReference type="InterPro" id="IPR016032">
    <property type="entry name" value="Sig_transdc_resp-reg_C-effctor"/>
</dbReference>
<dbReference type="STRING" id="1353537.TP2_16275"/>
<evidence type="ECO:0000313" key="4">
    <source>
        <dbReference type="EMBL" id="KEO55134.1"/>
    </source>
</evidence>
<dbReference type="PANTHER" id="PTHR43433">
    <property type="entry name" value="HYDROLASE, ALPHA/BETA FOLD FAMILY PROTEIN"/>
    <property type="match status" value="1"/>
</dbReference>
<dbReference type="Gene3D" id="3.40.50.1820">
    <property type="entry name" value="alpha/beta hydrolase"/>
    <property type="match status" value="1"/>
</dbReference>
<reference evidence="4 5" key="1">
    <citation type="submission" date="2013-07" db="EMBL/GenBank/DDBJ databases">
        <title>Thioclava pacifica DSM 10166 Genome Sequencing.</title>
        <authorList>
            <person name="Lai Q."/>
            <person name="Shao Z."/>
        </authorList>
    </citation>
    <scope>NUCLEOTIDE SEQUENCE [LARGE SCALE GENOMIC DNA]</scope>
    <source>
        <strain evidence="4 5">DSM 10166</strain>
    </source>
</reference>